<protein>
    <submittedName>
        <fullName evidence="1">Uncharacterized protein</fullName>
    </submittedName>
</protein>
<sequence length="154" mass="17075">MQTRSHDGIMFQLCKIVFRSLTWVCKAGFFRGFSASFGIRGRNRIVTILNTLIDADQTIGQHSRGFCLRKGPGTFFRIASLSCCSSIIDRRSSVIPQVVYISISGIVRQFSNHVATFEVTFSKTVGDKGIAEDIMSITIKQNPASLWHATAEHG</sequence>
<evidence type="ECO:0000313" key="1">
    <source>
        <dbReference type="EMBL" id="JAP61469.1"/>
    </source>
</evidence>
<reference evidence="1" key="1">
    <citation type="submission" date="2016-01" db="EMBL/GenBank/DDBJ databases">
        <title>Reference transcriptome for the parasite Schistocephalus solidus: insights into the molecular evolution of parasitism.</title>
        <authorList>
            <person name="Hebert F.O."/>
            <person name="Grambauer S."/>
            <person name="Barber I."/>
            <person name="Landry C.R."/>
            <person name="Aubin-Horth N."/>
        </authorList>
    </citation>
    <scope>NUCLEOTIDE SEQUENCE</scope>
</reference>
<accession>A0A0V0J805</accession>
<proteinExistence type="predicted"/>
<organism evidence="1">
    <name type="scientific">Schistocephalus solidus</name>
    <name type="common">Tapeworm</name>
    <dbReference type="NCBI Taxonomy" id="70667"/>
    <lineage>
        <taxon>Eukaryota</taxon>
        <taxon>Metazoa</taxon>
        <taxon>Spiralia</taxon>
        <taxon>Lophotrochozoa</taxon>
        <taxon>Platyhelminthes</taxon>
        <taxon>Cestoda</taxon>
        <taxon>Eucestoda</taxon>
        <taxon>Diphyllobothriidea</taxon>
        <taxon>Diphyllobothriidae</taxon>
        <taxon>Schistocephalus</taxon>
    </lineage>
</organism>
<gene>
    <name evidence="1" type="ORF">TR117307</name>
</gene>
<name>A0A0V0J805_SCHSO</name>
<dbReference type="EMBL" id="GEEE01001756">
    <property type="protein sequence ID" value="JAP61469.1"/>
    <property type="molecule type" value="Transcribed_RNA"/>
</dbReference>
<dbReference type="AlphaFoldDB" id="A0A0V0J805"/>